<reference evidence="2 5" key="2">
    <citation type="submission" date="2023-07" db="EMBL/GenBank/DDBJ databases">
        <title>Sorghum-associated microbial communities from plants grown in Nebraska, USA.</title>
        <authorList>
            <person name="Schachtman D."/>
        </authorList>
    </citation>
    <scope>NUCLEOTIDE SEQUENCE [LARGE SCALE GENOMIC DNA]</scope>
    <source>
        <strain evidence="2 5">DS1316</strain>
    </source>
</reference>
<keyword evidence="1" id="KW-0472">Membrane</keyword>
<reference evidence="3 4" key="1">
    <citation type="submission" date="2016-11" db="EMBL/GenBank/DDBJ databases">
        <authorList>
            <person name="Jaros S."/>
            <person name="Januszkiewicz K."/>
            <person name="Wedrychowicz H."/>
        </authorList>
    </citation>
    <scope>NUCLEOTIDE SEQUENCE [LARGE SCALE GENOMIC DNA]</scope>
    <source>
        <strain evidence="3 4">LMG 20594</strain>
    </source>
</reference>
<dbReference type="Proteomes" id="UP000184395">
    <property type="component" value="Unassembled WGS sequence"/>
</dbReference>
<dbReference type="Proteomes" id="UP001264340">
    <property type="component" value="Unassembled WGS sequence"/>
</dbReference>
<protein>
    <submittedName>
        <fullName evidence="3">Uncharacterized protein</fullName>
    </submittedName>
</protein>
<organism evidence="3 4">
    <name type="scientific">Paraburkholderia terricola</name>
    <dbReference type="NCBI Taxonomy" id="169427"/>
    <lineage>
        <taxon>Bacteria</taxon>
        <taxon>Pseudomonadati</taxon>
        <taxon>Pseudomonadota</taxon>
        <taxon>Betaproteobacteria</taxon>
        <taxon>Burkholderiales</taxon>
        <taxon>Burkholderiaceae</taxon>
        <taxon>Paraburkholderia</taxon>
    </lineage>
</organism>
<sequence length="33" mass="3438">MFHPGPLSVFVGWIMLSAVSVGLAIAVSFSGIF</sequence>
<keyword evidence="1" id="KW-0812">Transmembrane</keyword>
<evidence type="ECO:0000313" key="5">
    <source>
        <dbReference type="Proteomes" id="UP001264340"/>
    </source>
</evidence>
<proteinExistence type="predicted"/>
<evidence type="ECO:0000313" key="2">
    <source>
        <dbReference type="EMBL" id="MDR6412730.1"/>
    </source>
</evidence>
<dbReference type="AlphaFoldDB" id="A0A1M6TBJ0"/>
<feature type="transmembrane region" description="Helical" evidence="1">
    <location>
        <begin position="12"/>
        <end position="32"/>
    </location>
</feature>
<keyword evidence="5" id="KW-1185">Reference proteome</keyword>
<evidence type="ECO:0000313" key="4">
    <source>
        <dbReference type="Proteomes" id="UP000184395"/>
    </source>
</evidence>
<gene>
    <name evidence="2" type="ORF">J2804_006166</name>
    <name evidence="3" type="ORF">SAMN05192548_102658</name>
</gene>
<dbReference type="EMBL" id="JAVDRP010000023">
    <property type="protein sequence ID" value="MDR6412730.1"/>
    <property type="molecule type" value="Genomic_DNA"/>
</dbReference>
<evidence type="ECO:0000313" key="3">
    <source>
        <dbReference type="EMBL" id="SHK54128.1"/>
    </source>
</evidence>
<dbReference type="EMBL" id="FRAB01000026">
    <property type="protein sequence ID" value="SHK54128.1"/>
    <property type="molecule type" value="Genomic_DNA"/>
</dbReference>
<name>A0A1M6TBJ0_9BURK</name>
<evidence type="ECO:0000256" key="1">
    <source>
        <dbReference type="SAM" id="Phobius"/>
    </source>
</evidence>
<accession>A0A1M6TBJ0</accession>
<keyword evidence="1" id="KW-1133">Transmembrane helix</keyword>